<dbReference type="PROSITE" id="PS50892">
    <property type="entry name" value="V_SNARE"/>
    <property type="match status" value="1"/>
</dbReference>
<dbReference type="GO" id="GO:0005886">
    <property type="term" value="C:plasma membrane"/>
    <property type="evidence" value="ECO:0007669"/>
    <property type="project" value="TreeGrafter"/>
</dbReference>
<comment type="subcellular location">
    <subcellularLocation>
        <location evidence="1">Cytoplasm</location>
    </subcellularLocation>
</comment>
<dbReference type="InterPro" id="IPR015943">
    <property type="entry name" value="WD40/YVTN_repeat-like_dom_sf"/>
</dbReference>
<keyword evidence="4" id="KW-0963">Cytoplasm</keyword>
<keyword evidence="9" id="KW-1185">Reference proteome</keyword>
<feature type="region of interest" description="Disordered" evidence="6">
    <location>
        <begin position="738"/>
        <end position="779"/>
    </location>
</feature>
<feature type="region of interest" description="Disordered" evidence="6">
    <location>
        <begin position="1007"/>
        <end position="1032"/>
    </location>
</feature>
<dbReference type="EMBL" id="CAXHTB010000003">
    <property type="protein sequence ID" value="CAL0302627.1"/>
    <property type="molecule type" value="Genomic_DNA"/>
</dbReference>
<dbReference type="GO" id="GO:0045159">
    <property type="term" value="F:myosin II binding"/>
    <property type="evidence" value="ECO:0007669"/>
    <property type="project" value="TreeGrafter"/>
</dbReference>
<dbReference type="GO" id="GO:0005096">
    <property type="term" value="F:GTPase activator activity"/>
    <property type="evidence" value="ECO:0007669"/>
    <property type="project" value="TreeGrafter"/>
</dbReference>
<dbReference type="GO" id="GO:0006887">
    <property type="term" value="P:exocytosis"/>
    <property type="evidence" value="ECO:0007669"/>
    <property type="project" value="UniProtKB-KW"/>
</dbReference>
<feature type="domain" description="V-SNARE coiled-coil homology" evidence="7">
    <location>
        <begin position="1046"/>
        <end position="1110"/>
    </location>
</feature>
<accession>A0AAV1W0H8</accession>
<dbReference type="SUPFAM" id="SSF50978">
    <property type="entry name" value="WD40 repeat-like"/>
    <property type="match status" value="2"/>
</dbReference>
<dbReference type="GO" id="GO:0005737">
    <property type="term" value="C:cytoplasm"/>
    <property type="evidence" value="ECO:0007669"/>
    <property type="project" value="UniProtKB-SubCell"/>
</dbReference>
<dbReference type="PANTHER" id="PTHR10241">
    <property type="entry name" value="LETHAL 2 GIANT LARVAE PROTEIN"/>
    <property type="match status" value="1"/>
</dbReference>
<gene>
    <name evidence="8" type="ORF">LLUT_LOCUS3687</name>
</gene>
<dbReference type="CDD" id="cd15873">
    <property type="entry name" value="R-SNARE_STXBP5_6"/>
    <property type="match status" value="1"/>
</dbReference>
<evidence type="ECO:0000256" key="3">
    <source>
        <dbReference type="ARBA" id="ARBA00022483"/>
    </source>
</evidence>
<evidence type="ECO:0000256" key="2">
    <source>
        <dbReference type="ARBA" id="ARBA00008070"/>
    </source>
</evidence>
<comment type="caution">
    <text evidence="8">The sequence shown here is derived from an EMBL/GenBank/DDBJ whole genome shotgun (WGS) entry which is preliminary data.</text>
</comment>
<dbReference type="Gene3D" id="2.130.10.10">
    <property type="entry name" value="YVTN repeat-like/Quinoprotein amine dehydrogenase"/>
    <property type="match status" value="3"/>
</dbReference>
<dbReference type="GO" id="GO:0019905">
    <property type="term" value="F:syntaxin binding"/>
    <property type="evidence" value="ECO:0007669"/>
    <property type="project" value="TreeGrafter"/>
</dbReference>
<dbReference type="AlphaFoldDB" id="A0AAV1W0H8"/>
<proteinExistence type="inferred from homology"/>
<keyword evidence="3" id="KW-0268">Exocytosis</keyword>
<dbReference type="Gene3D" id="1.20.5.110">
    <property type="match status" value="1"/>
</dbReference>
<evidence type="ECO:0000256" key="5">
    <source>
        <dbReference type="PROSITE-ProRule" id="PRU00290"/>
    </source>
</evidence>
<feature type="compositionally biased region" description="Polar residues" evidence="6">
    <location>
        <begin position="761"/>
        <end position="779"/>
    </location>
</feature>
<evidence type="ECO:0000256" key="4">
    <source>
        <dbReference type="ARBA" id="ARBA00022490"/>
    </source>
</evidence>
<dbReference type="InterPro" id="IPR001680">
    <property type="entry name" value="WD40_rpt"/>
</dbReference>
<evidence type="ECO:0000313" key="8">
    <source>
        <dbReference type="EMBL" id="CAL0302627.1"/>
    </source>
</evidence>
<dbReference type="SMART" id="SM00320">
    <property type="entry name" value="WD40"/>
    <property type="match status" value="5"/>
</dbReference>
<sequence length="1111" mass="120072">MFAKRFLEKVVLNHSNKLQHQHSSLVQSSDLDPKIVIHYGIPLTASLLAFDPIQRLLAIATLDGRLKVIGGDNIEGILVSPKQLPYKFLEFVQNQGYLIGVLNDNDIQVWSLETRSLVCSSQWESNITAFSVISGSHFINVGDEHGILSVIKFEAEEGKLLKSSYHLSAKFLKEAAGLSDPSNDPIVGVLTQPSSGGNRLLIAFQDGLIILWDIYEARIVFLGGGKDLQLKDGGGKSSTEVDTTVPNDIIEHNLGDREISALCWASSTGSILAVGYVDGDILFWNLSSAATSKGQHTSSKNIVKLQLSSAESRLPVIVLQWSNNHKSNSDCAGKLFVYGGDEIGSEEVLTVLTLEWSSGLETVRCTSRADLTLSGSFADLTLLPSPGASALNSKDGLFVLTNPGKIHFYDNDSLSALTSQEKRTSSASAIDFPALLPMTDPSLTVAKLIKLPSESNSSKVLAEAAAVLRTDLTLGAATRSNWPLTGGVPSQLSTAEGTAIERVYLAGYSNGSVLVYDATHPVLSCICYIEGEVQGIKVAGSSAPVIKLDFCPVSLLLAVGNECGLVHIYNLKGRSHGTKFHFVTETTTEVHESPQTKGPPCSAVFCLLGSPVQALSFSNSGTKLAVGFLSGRVVVCDMTSSSVMFLIDGAPNSTSAITSLVWKEQAHFLSAVNILNQPKTTSGNSHEGILFILSRDGKINIAEGHTGKMISSQPLHVKESTAISMYVIDNSILASEASNGKQHEEPVKNTSSPNEPLLESKSVNINSSEAEPSRSESMSSRDLLSDPLVLLCCENSLRLFSAKSLIQGNEKTIRKVKHIKSCCWTTMFKKDGKLCGLLSLLQTGMFEIRSLPDLELVAESSLLSLLRWNYKVNMDKTMCSDDNGHIVLTNGYELAFISLLAGDKEFRDLEQLPCLHDQVLAAAANAAFSFSSIQKNEQTTGPGILGGIVKGFKGGKTASKDLAEISTSSFAHLEDIFLKPPLLDSPLSAEVELDIDDIVIDEPIPKVSTSSKNAKNKQKDKLSDREKLLQGGTKDDITPRVRTREEILATYKKTGDAASVAADAKNKLLERQEKLERISQRTAELQSGAENFASLANELVKTMERRKWWQI</sequence>
<evidence type="ECO:0000256" key="1">
    <source>
        <dbReference type="ARBA" id="ARBA00004496"/>
    </source>
</evidence>
<dbReference type="GO" id="GO:0006893">
    <property type="term" value="P:Golgi to plasma membrane transport"/>
    <property type="evidence" value="ECO:0007669"/>
    <property type="project" value="TreeGrafter"/>
</dbReference>
<evidence type="ECO:0000313" key="9">
    <source>
        <dbReference type="Proteomes" id="UP001497480"/>
    </source>
</evidence>
<dbReference type="InterPro" id="IPR036322">
    <property type="entry name" value="WD40_repeat_dom_sf"/>
</dbReference>
<dbReference type="Proteomes" id="UP001497480">
    <property type="component" value="Unassembled WGS sequence"/>
</dbReference>
<name>A0AAV1W0H8_LUPLU</name>
<dbReference type="PANTHER" id="PTHR10241:SF25">
    <property type="entry name" value="TOMOSYN, ISOFORM C"/>
    <property type="match status" value="1"/>
</dbReference>
<reference evidence="8 9" key="1">
    <citation type="submission" date="2024-03" db="EMBL/GenBank/DDBJ databases">
        <authorList>
            <person name="Martinez-Hernandez J."/>
        </authorList>
    </citation>
    <scope>NUCLEOTIDE SEQUENCE [LARGE SCALE GENOMIC DNA]</scope>
</reference>
<organism evidence="8 9">
    <name type="scientific">Lupinus luteus</name>
    <name type="common">European yellow lupine</name>
    <dbReference type="NCBI Taxonomy" id="3873"/>
    <lineage>
        <taxon>Eukaryota</taxon>
        <taxon>Viridiplantae</taxon>
        <taxon>Streptophyta</taxon>
        <taxon>Embryophyta</taxon>
        <taxon>Tracheophyta</taxon>
        <taxon>Spermatophyta</taxon>
        <taxon>Magnoliopsida</taxon>
        <taxon>eudicotyledons</taxon>
        <taxon>Gunneridae</taxon>
        <taxon>Pentapetalae</taxon>
        <taxon>rosids</taxon>
        <taxon>fabids</taxon>
        <taxon>Fabales</taxon>
        <taxon>Fabaceae</taxon>
        <taxon>Papilionoideae</taxon>
        <taxon>50 kb inversion clade</taxon>
        <taxon>genistoids sensu lato</taxon>
        <taxon>core genistoids</taxon>
        <taxon>Genisteae</taxon>
        <taxon>Lupinus</taxon>
    </lineage>
</organism>
<feature type="compositionally biased region" description="Basic and acidic residues" evidence="6">
    <location>
        <begin position="1017"/>
        <end position="1032"/>
    </location>
</feature>
<dbReference type="SUPFAM" id="SSF58038">
    <property type="entry name" value="SNARE fusion complex"/>
    <property type="match status" value="1"/>
</dbReference>
<dbReference type="InterPro" id="IPR042855">
    <property type="entry name" value="V_SNARE_CC"/>
</dbReference>
<protein>
    <recommendedName>
        <fullName evidence="7">V-SNARE coiled-coil homology domain-containing protein</fullName>
    </recommendedName>
</protein>
<evidence type="ECO:0000256" key="6">
    <source>
        <dbReference type="SAM" id="MobiDB-lite"/>
    </source>
</evidence>
<evidence type="ECO:0000259" key="7">
    <source>
        <dbReference type="PROSITE" id="PS50892"/>
    </source>
</evidence>
<comment type="similarity">
    <text evidence="2">Belongs to the WD repeat L(2)GL family.</text>
</comment>
<keyword evidence="5" id="KW-0175">Coiled coil</keyword>